<keyword evidence="1" id="KW-0472">Membrane</keyword>
<dbReference type="InterPro" id="IPR001763">
    <property type="entry name" value="Rhodanese-like_dom"/>
</dbReference>
<sequence length="399" mass="43849">MAPLIPDIIAPEYNFIIAFIVGIGFGFALEQAGFSSTRKLVGLFYGYDFTVLKVFFTAGITAMIGVLLLGHLELLNTSIIFVNPTFLPSAITGGLIMGLGFVVGGFCPGTSACAAAIGKIDGWAFIFGATLGIFTFGEFFPFLEKLYMADPQGPVLINEVLGIKPATFALLMTLIAIVAFMATGVIEDKVNGKAVKIFNGQWKNKALAAAIPVILVVLIMVTPSRKEYVMQKLEARAAAGECKPDLIDADQLAFELINNYYQYNVIDVRSPEEYQQFHIATAINIPLDELHNPAYRELLNQRIQTNVFYGSTPLQAKQACLIARYHGNTTSRALAVTAQEFKQLFYEYSDMPQNPTKEQQTLVLFRQQAAKKMQEIENNLAAKQKPVKKKITRVQGGCS</sequence>
<evidence type="ECO:0000256" key="1">
    <source>
        <dbReference type="SAM" id="Phobius"/>
    </source>
</evidence>
<dbReference type="Gene3D" id="3.40.250.10">
    <property type="entry name" value="Rhodanese-like domain"/>
    <property type="match status" value="1"/>
</dbReference>
<dbReference type="AlphaFoldDB" id="A0A1I1UDA9"/>
<dbReference type="RefSeq" id="WP_010527305.1">
    <property type="nucleotide sequence ID" value="NZ_AFSL01000040.1"/>
</dbReference>
<dbReference type="InterPro" id="IPR036873">
    <property type="entry name" value="Rhodanese-like_dom_sf"/>
</dbReference>
<keyword evidence="1" id="KW-0812">Transmembrane</keyword>
<gene>
    <name evidence="3" type="ORF">SAMN05444380_10135</name>
</gene>
<evidence type="ECO:0000313" key="4">
    <source>
        <dbReference type="Proteomes" id="UP000181976"/>
    </source>
</evidence>
<dbReference type="InParanoid" id="A0A1I1UDA9"/>
<feature type="transmembrane region" description="Helical" evidence="1">
    <location>
        <begin position="124"/>
        <end position="143"/>
    </location>
</feature>
<feature type="transmembrane region" description="Helical" evidence="1">
    <location>
        <begin position="12"/>
        <end position="29"/>
    </location>
</feature>
<feature type="transmembrane region" description="Helical" evidence="1">
    <location>
        <begin position="90"/>
        <end position="117"/>
    </location>
</feature>
<name>A0A1I1UDA9_9BACT</name>
<accession>A0A1I1UDA9</accession>
<evidence type="ECO:0000259" key="2">
    <source>
        <dbReference type="PROSITE" id="PS50206"/>
    </source>
</evidence>
<dbReference type="SUPFAM" id="SSF52821">
    <property type="entry name" value="Rhodanese/Cell cycle control phosphatase"/>
    <property type="match status" value="1"/>
</dbReference>
<feature type="transmembrane region" description="Helical" evidence="1">
    <location>
        <begin position="163"/>
        <end position="186"/>
    </location>
</feature>
<dbReference type="Pfam" id="PF00581">
    <property type="entry name" value="Rhodanese"/>
    <property type="match status" value="1"/>
</dbReference>
<dbReference type="eggNOG" id="COG2391">
    <property type="taxonomic scope" value="Bacteria"/>
</dbReference>
<dbReference type="PROSITE" id="PS50206">
    <property type="entry name" value="RHODANESE_3"/>
    <property type="match status" value="1"/>
</dbReference>
<keyword evidence="1" id="KW-1133">Transmembrane helix</keyword>
<organism evidence="3 4">
    <name type="scientific">Thermophagus xiamenensis</name>
    <dbReference type="NCBI Taxonomy" id="385682"/>
    <lineage>
        <taxon>Bacteria</taxon>
        <taxon>Pseudomonadati</taxon>
        <taxon>Bacteroidota</taxon>
        <taxon>Bacteroidia</taxon>
        <taxon>Marinilabiliales</taxon>
        <taxon>Marinilabiliaceae</taxon>
        <taxon>Thermophagus</taxon>
    </lineage>
</organism>
<dbReference type="InterPro" id="IPR007272">
    <property type="entry name" value="Sulf_transp_TsuA/YedE"/>
</dbReference>
<dbReference type="SMART" id="SM00450">
    <property type="entry name" value="RHOD"/>
    <property type="match status" value="1"/>
</dbReference>
<dbReference type="OrthoDB" id="9792592at2"/>
<dbReference type="Pfam" id="PF04143">
    <property type="entry name" value="Sulf_transp"/>
    <property type="match status" value="1"/>
</dbReference>
<dbReference type="STRING" id="385682.SAMN05444380_10135"/>
<evidence type="ECO:0000313" key="3">
    <source>
        <dbReference type="EMBL" id="SFD68821.1"/>
    </source>
</evidence>
<keyword evidence="4" id="KW-1185">Reference proteome</keyword>
<dbReference type="Proteomes" id="UP000181976">
    <property type="component" value="Unassembled WGS sequence"/>
</dbReference>
<feature type="domain" description="Rhodanese" evidence="2">
    <location>
        <begin position="259"/>
        <end position="290"/>
    </location>
</feature>
<proteinExistence type="predicted"/>
<dbReference type="CDD" id="cd00158">
    <property type="entry name" value="RHOD"/>
    <property type="match status" value="1"/>
</dbReference>
<feature type="transmembrane region" description="Helical" evidence="1">
    <location>
        <begin position="50"/>
        <end position="70"/>
    </location>
</feature>
<dbReference type="EMBL" id="FONA01000001">
    <property type="protein sequence ID" value="SFD68821.1"/>
    <property type="molecule type" value="Genomic_DNA"/>
</dbReference>
<protein>
    <recommendedName>
        <fullName evidence="2">Rhodanese domain-containing protein</fullName>
    </recommendedName>
</protein>
<feature type="transmembrane region" description="Helical" evidence="1">
    <location>
        <begin position="206"/>
        <end position="223"/>
    </location>
</feature>
<reference evidence="3 4" key="1">
    <citation type="submission" date="2016-10" db="EMBL/GenBank/DDBJ databases">
        <authorList>
            <person name="de Groot N.N."/>
        </authorList>
    </citation>
    <scope>NUCLEOTIDE SEQUENCE [LARGE SCALE GENOMIC DNA]</scope>
    <source>
        <strain evidence="3 4">DSM 19012</strain>
    </source>
</reference>